<evidence type="ECO:0000256" key="4">
    <source>
        <dbReference type="ARBA" id="ARBA00022967"/>
    </source>
</evidence>
<feature type="transmembrane region" description="Helical" evidence="7">
    <location>
        <begin position="1286"/>
        <end position="1304"/>
    </location>
</feature>
<keyword evidence="2 7" id="KW-0812">Transmembrane</keyword>
<dbReference type="InterPro" id="IPR056236">
    <property type="entry name" value="HMA_PCA1"/>
</dbReference>
<dbReference type="PANTHER" id="PTHR46594">
    <property type="entry name" value="P-TYPE CATION-TRANSPORTING ATPASE"/>
    <property type="match status" value="1"/>
</dbReference>
<dbReference type="Pfam" id="PF24534">
    <property type="entry name" value="HMA_PCA1"/>
    <property type="match status" value="1"/>
</dbReference>
<evidence type="ECO:0000256" key="6">
    <source>
        <dbReference type="ARBA" id="ARBA00023136"/>
    </source>
</evidence>
<feature type="transmembrane region" description="Helical" evidence="7">
    <location>
        <begin position="943"/>
        <end position="970"/>
    </location>
</feature>
<dbReference type="PROSITE" id="PS01047">
    <property type="entry name" value="HMA_1"/>
    <property type="match status" value="1"/>
</dbReference>
<evidence type="ECO:0000256" key="3">
    <source>
        <dbReference type="ARBA" id="ARBA00022723"/>
    </source>
</evidence>
<dbReference type="InterPro" id="IPR018303">
    <property type="entry name" value="ATPase_P-typ_P_site"/>
</dbReference>
<evidence type="ECO:0000256" key="5">
    <source>
        <dbReference type="ARBA" id="ARBA00022989"/>
    </source>
</evidence>
<dbReference type="RefSeq" id="XP_028495482.1">
    <property type="nucleotide sequence ID" value="XM_028640370.1"/>
</dbReference>
<comment type="similarity">
    <text evidence="7">Belongs to the cation transport ATPase (P-type) (TC 3.A.3) family. Type IB subfamily.</text>
</comment>
<feature type="transmembrane region" description="Helical" evidence="7">
    <location>
        <begin position="656"/>
        <end position="674"/>
    </location>
</feature>
<sequence>MGSGCCSGDNIASRGDSSPAVVAASTGCFGTTDTGPVADAAKSCSSSLTSEVNDKDNGCKEGGSCCGNKPTKPNLNACQDDCCSDPKETSLDKTVSDGCKEGCCSVESREAGPVKTAPDACKDACCGDQPKEAGSVQPTPDACKDACCSNPKEASLERTAPSDCKDGCCPVESKEVVPVNIAPNACRDGCCSDSKETSLDKTISDICKDNCCSVEPKEIAPVKTAPDACKDACCGDQPKNKNLSEETAKSCEDACCADENDACSTEKPAASCSDGCCDNKAQANTCESQTKASAGCCGGEKDACGNENRSPSISSDATTCCEDEEKCDEKCIWAVAAMECEKACDEDVDHNEAEGHHHAHDKDGQHLNSACTSHLQSAMSRYEAYIEQARCICRSILNSGLTQTSCCAARRAAAPQAKNKVTCSSGVSTSKTSRTLRQEPQAKSQCGSKTDDLPITTAKVNESSCCTTQKQRANAPNVAARASPPDLRGSREKQKDLEECSGIEMVAVSVNGMTCSGCGDKLTRILKATPGVSEVRVNFVMSNADFSVDLSVNKAKDVIKAAEGSTGFQITRLAGGDFHLDVLASGLAARAFVDEPTDGIMDAMILDKKTVRLSYDPSFIGARDLFDKIHDRTEGLAPPQADPSLASGRKRLFDQLLKTCLAAVLTIPVVVLAWGDNLVDDKTRAYVSIVLATLVQFIAVPEFYQPALSALVFSHVLEMDMLVVISITAAYLYSIVAFGFRMANKPLETKEFFETSTLLITLILLGRLIATYARVKAVGAVSMRSLQSSNAVLVEEGKDLEIDARLLQYGDTFKIPPHSRVVTDGFVLSGHSEVDESMLTGESIPVPKQSGDYVIAGTVNGDGVITAQLTRLPGKNTVTDIAQMVEEATNSKPKIQDLANKVASWFVPVVSAVAVLVVIIWVVVGLRVRNEKTGRAVADAITYAVAVLAVSCPCALGLAVPMVLVIAGGIAARGGIIIKSADCTESARKCTDVIFDKTGTITEGDLYVVAEEVSSGADEEEALALAKALVAGGKHPVSAATERHLEGRAVQSLAAVIDVRVVPGAGVETRFNGSVLRAGNSRWTKTETLPAVKKLQDQGLTTLVVTRDSIPLVVFGLRTQLRPEAQRVIAALQARNITVHLVSGDQARAVQSVADAVGIPADKVAAEKTPSEKRDYVAAVMEDRRKYVIFCGDGTNDAVAVAEAHVGAQMGGTLSSSDVTQGAADVILLAGLDGIPFLLDVSQASFNRMVFNFAWSAVYNVLAILLAAGAFVRVRIEPAYAGLGEIVSVLPVILAALSMLLLNIRGKHQQ</sequence>
<keyword evidence="7" id="KW-0067">ATP-binding</keyword>
<dbReference type="InterPro" id="IPR044492">
    <property type="entry name" value="P_typ_ATPase_HD_dom"/>
</dbReference>
<dbReference type="SUPFAM" id="SSF81665">
    <property type="entry name" value="Calcium ATPase, transmembrane domain M"/>
    <property type="match status" value="1"/>
</dbReference>
<dbReference type="SUPFAM" id="SSF81653">
    <property type="entry name" value="Calcium ATPase, transduction domain A"/>
    <property type="match status" value="1"/>
</dbReference>
<dbReference type="SFLD" id="SFLDS00003">
    <property type="entry name" value="Haloacid_Dehalogenase"/>
    <property type="match status" value="1"/>
</dbReference>
<dbReference type="Pfam" id="PF00403">
    <property type="entry name" value="HMA"/>
    <property type="match status" value="1"/>
</dbReference>
<dbReference type="PANTHER" id="PTHR46594:SF4">
    <property type="entry name" value="P-TYPE CATION-TRANSPORTING ATPASE"/>
    <property type="match status" value="1"/>
</dbReference>
<gene>
    <name evidence="10" type="ORF">D7B24_006231</name>
</gene>
<dbReference type="InterPro" id="IPR059000">
    <property type="entry name" value="ATPase_P-type_domA"/>
</dbReference>
<keyword evidence="11" id="KW-1185">Reference proteome</keyword>
<dbReference type="Gene3D" id="2.70.150.10">
    <property type="entry name" value="Calcium-transporting ATPase, cytoplasmic transduction domain A"/>
    <property type="match status" value="1"/>
</dbReference>
<dbReference type="GO" id="GO:0019829">
    <property type="term" value="F:ATPase-coupled monoatomic cation transmembrane transporter activity"/>
    <property type="evidence" value="ECO:0007669"/>
    <property type="project" value="InterPro"/>
</dbReference>
<dbReference type="Gene3D" id="3.40.1110.10">
    <property type="entry name" value="Calcium-transporting ATPase, cytoplasmic domain N"/>
    <property type="match status" value="1"/>
</dbReference>
<dbReference type="FunFam" id="2.70.150.10:FF:000002">
    <property type="entry name" value="Copper-transporting ATPase 1, putative"/>
    <property type="match status" value="1"/>
</dbReference>
<feature type="transmembrane region" description="Helical" evidence="7">
    <location>
        <begin position="686"/>
        <end position="704"/>
    </location>
</feature>
<dbReference type="GO" id="GO:0005524">
    <property type="term" value="F:ATP binding"/>
    <property type="evidence" value="ECO:0007669"/>
    <property type="project" value="UniProtKB-UniRule"/>
</dbReference>
<dbReference type="Gene3D" id="3.30.70.100">
    <property type="match status" value="1"/>
</dbReference>
<evidence type="ECO:0000259" key="9">
    <source>
        <dbReference type="PROSITE" id="PS50846"/>
    </source>
</evidence>
<evidence type="ECO:0000256" key="2">
    <source>
        <dbReference type="ARBA" id="ARBA00022692"/>
    </source>
</evidence>
<feature type="domain" description="HMA" evidence="9">
    <location>
        <begin position="504"/>
        <end position="571"/>
    </location>
</feature>
<name>A0A3M9YAC9_9PEZI</name>
<evidence type="ECO:0000256" key="8">
    <source>
        <dbReference type="SAM" id="MobiDB-lite"/>
    </source>
</evidence>
<dbReference type="GeneID" id="39609920"/>
<keyword evidence="4" id="KW-1278">Translocase</keyword>
<feature type="region of interest" description="Disordered" evidence="8">
    <location>
        <begin position="423"/>
        <end position="450"/>
    </location>
</feature>
<keyword evidence="7" id="KW-0547">Nucleotide-binding</keyword>
<reference evidence="10 11" key="1">
    <citation type="submission" date="2018-10" db="EMBL/GenBank/DDBJ databases">
        <title>Genome sequence of Verticillium nonalfalfae VnAa140.</title>
        <authorList>
            <person name="Stajich J.E."/>
            <person name="Kasson M.T."/>
        </authorList>
    </citation>
    <scope>NUCLEOTIDE SEQUENCE [LARGE SCALE GENOMIC DNA]</scope>
    <source>
        <strain evidence="10 11">VnAa140</strain>
    </source>
</reference>
<dbReference type="InterPro" id="IPR001757">
    <property type="entry name" value="P_typ_ATPase"/>
</dbReference>
<dbReference type="InterPro" id="IPR036163">
    <property type="entry name" value="HMA_dom_sf"/>
</dbReference>
<dbReference type="SFLD" id="SFLDG00002">
    <property type="entry name" value="C1.7:_P-type_atpase_like"/>
    <property type="match status" value="1"/>
</dbReference>
<proteinExistence type="inferred from homology"/>
<comment type="caution">
    <text evidence="10">The sequence shown here is derived from an EMBL/GenBank/DDBJ whole genome shotgun (WGS) entry which is preliminary data.</text>
</comment>
<dbReference type="PROSITE" id="PS00154">
    <property type="entry name" value="ATPASE_E1_E2"/>
    <property type="match status" value="1"/>
</dbReference>
<accession>A0A3M9YAC9</accession>
<dbReference type="STRING" id="1051616.A0A3M9YAC9"/>
<keyword evidence="6 7" id="KW-0472">Membrane</keyword>
<protein>
    <recommendedName>
        <fullName evidence="9">HMA domain-containing protein</fullName>
    </recommendedName>
</protein>
<dbReference type="SUPFAM" id="SSF56784">
    <property type="entry name" value="HAD-like"/>
    <property type="match status" value="1"/>
</dbReference>
<dbReference type="GO" id="GO:0030003">
    <property type="term" value="P:intracellular monoatomic cation homeostasis"/>
    <property type="evidence" value="ECO:0007669"/>
    <property type="project" value="UniProtKB-ARBA"/>
</dbReference>
<keyword evidence="5 7" id="KW-1133">Transmembrane helix</keyword>
<dbReference type="GO" id="GO:0016020">
    <property type="term" value="C:membrane"/>
    <property type="evidence" value="ECO:0007669"/>
    <property type="project" value="UniProtKB-SubCell"/>
</dbReference>
<dbReference type="PRINTS" id="PR00119">
    <property type="entry name" value="CATATPASE"/>
</dbReference>
<feature type="compositionally biased region" description="Polar residues" evidence="8">
    <location>
        <begin position="423"/>
        <end position="435"/>
    </location>
</feature>
<dbReference type="Proteomes" id="UP000267145">
    <property type="component" value="Unassembled WGS sequence"/>
</dbReference>
<dbReference type="NCBIfam" id="TIGR01525">
    <property type="entry name" value="ATPase-IB_hvy"/>
    <property type="match status" value="1"/>
</dbReference>
<dbReference type="NCBIfam" id="TIGR01494">
    <property type="entry name" value="ATPase_P-type"/>
    <property type="match status" value="1"/>
</dbReference>
<dbReference type="GO" id="GO:0016887">
    <property type="term" value="F:ATP hydrolysis activity"/>
    <property type="evidence" value="ECO:0007669"/>
    <property type="project" value="InterPro"/>
</dbReference>
<dbReference type="EMBL" id="RBVV01000042">
    <property type="protein sequence ID" value="RNJ57324.1"/>
    <property type="molecule type" value="Genomic_DNA"/>
</dbReference>
<dbReference type="GO" id="GO:0046872">
    <property type="term" value="F:metal ion binding"/>
    <property type="evidence" value="ECO:0007669"/>
    <property type="project" value="UniProtKB-KW"/>
</dbReference>
<dbReference type="Gene3D" id="3.40.50.1000">
    <property type="entry name" value="HAD superfamily/HAD-like"/>
    <property type="match status" value="1"/>
</dbReference>
<dbReference type="InterPro" id="IPR006121">
    <property type="entry name" value="HMA_dom"/>
</dbReference>
<feature type="region of interest" description="Disordered" evidence="8">
    <location>
        <begin position="476"/>
        <end position="495"/>
    </location>
</feature>
<dbReference type="InterPro" id="IPR023214">
    <property type="entry name" value="HAD_sf"/>
</dbReference>
<evidence type="ECO:0000256" key="1">
    <source>
        <dbReference type="ARBA" id="ARBA00004370"/>
    </source>
</evidence>
<dbReference type="NCBIfam" id="TIGR01511">
    <property type="entry name" value="ATPase-IB1_Cu"/>
    <property type="match status" value="1"/>
</dbReference>
<evidence type="ECO:0000256" key="7">
    <source>
        <dbReference type="RuleBase" id="RU362081"/>
    </source>
</evidence>
<dbReference type="Pfam" id="PF00702">
    <property type="entry name" value="Hydrolase"/>
    <property type="match status" value="1"/>
</dbReference>
<dbReference type="InterPro" id="IPR023299">
    <property type="entry name" value="ATPase_P-typ_cyto_dom_N"/>
</dbReference>
<dbReference type="InterPro" id="IPR023298">
    <property type="entry name" value="ATPase_P-typ_TM_dom_sf"/>
</dbReference>
<feature type="transmembrane region" description="Helical" evidence="7">
    <location>
        <begin position="716"/>
        <end position="740"/>
    </location>
</feature>
<keyword evidence="3 7" id="KW-0479">Metal-binding</keyword>
<dbReference type="Pfam" id="PF00122">
    <property type="entry name" value="E1-E2_ATPase"/>
    <property type="match status" value="1"/>
</dbReference>
<organism evidence="10 11">
    <name type="scientific">Verticillium nonalfalfae</name>
    <dbReference type="NCBI Taxonomy" id="1051616"/>
    <lineage>
        <taxon>Eukaryota</taxon>
        <taxon>Fungi</taxon>
        <taxon>Dikarya</taxon>
        <taxon>Ascomycota</taxon>
        <taxon>Pezizomycotina</taxon>
        <taxon>Sordariomycetes</taxon>
        <taxon>Hypocreomycetidae</taxon>
        <taxon>Glomerellales</taxon>
        <taxon>Plectosphaerellaceae</taxon>
        <taxon>Verticillium</taxon>
    </lineage>
</organism>
<dbReference type="InterPro" id="IPR027256">
    <property type="entry name" value="P-typ_ATPase_IB"/>
</dbReference>
<dbReference type="SFLD" id="SFLDF00027">
    <property type="entry name" value="p-type_atpase"/>
    <property type="match status" value="1"/>
</dbReference>
<dbReference type="CDD" id="cd00371">
    <property type="entry name" value="HMA"/>
    <property type="match status" value="1"/>
</dbReference>
<dbReference type="InterPro" id="IPR008250">
    <property type="entry name" value="ATPase_P-typ_transduc_dom_A_sf"/>
</dbReference>
<evidence type="ECO:0000313" key="11">
    <source>
        <dbReference type="Proteomes" id="UP000267145"/>
    </source>
</evidence>
<dbReference type="PROSITE" id="PS50846">
    <property type="entry name" value="HMA_2"/>
    <property type="match status" value="1"/>
</dbReference>
<feature type="transmembrane region" description="Helical" evidence="7">
    <location>
        <begin position="902"/>
        <end position="923"/>
    </location>
</feature>
<dbReference type="InterPro" id="IPR036412">
    <property type="entry name" value="HAD-like_sf"/>
</dbReference>
<comment type="subcellular location">
    <subcellularLocation>
        <location evidence="1 7">Membrane</location>
    </subcellularLocation>
</comment>
<dbReference type="SUPFAM" id="SSF55008">
    <property type="entry name" value="HMA, heavy metal-associated domain"/>
    <property type="match status" value="1"/>
</dbReference>
<evidence type="ECO:0000313" key="10">
    <source>
        <dbReference type="EMBL" id="RNJ57324.1"/>
    </source>
</evidence>
<dbReference type="InterPro" id="IPR017969">
    <property type="entry name" value="Heavy-metal-associated_CS"/>
</dbReference>
<feature type="transmembrane region" description="Helical" evidence="7">
    <location>
        <begin position="1253"/>
        <end position="1274"/>
    </location>
</feature>